<dbReference type="NCBIfam" id="TIGR00079">
    <property type="entry name" value="pept_deformyl"/>
    <property type="match status" value="1"/>
</dbReference>
<keyword evidence="3 5" id="KW-0378">Hydrolase</keyword>
<feature type="binding site" evidence="5">
    <location>
        <position position="110"/>
    </location>
    <ligand>
        <name>Fe cation</name>
        <dbReference type="ChEBI" id="CHEBI:24875"/>
    </ligand>
</feature>
<dbReference type="GO" id="GO:0046872">
    <property type="term" value="F:metal ion binding"/>
    <property type="evidence" value="ECO:0007669"/>
    <property type="project" value="UniProtKB-KW"/>
</dbReference>
<comment type="function">
    <text evidence="5">Removes the formyl group from the N-terminal Met of newly synthesized proteins. Requires at least a dipeptide for an efficient rate of reaction. N-terminal L-methionine is a prerequisite for activity but the enzyme has broad specificity at other positions.</text>
</comment>
<keyword evidence="5" id="KW-0408">Iron</keyword>
<keyword evidence="2 5" id="KW-0479">Metal-binding</keyword>
<dbReference type="PANTHER" id="PTHR10458">
    <property type="entry name" value="PEPTIDE DEFORMYLASE"/>
    <property type="match status" value="1"/>
</dbReference>
<comment type="cofactor">
    <cofactor evidence="5">
        <name>Fe(2+)</name>
        <dbReference type="ChEBI" id="CHEBI:29033"/>
    </cofactor>
    <text evidence="5">Binds 1 Fe(2+) ion.</text>
</comment>
<dbReference type="SUPFAM" id="SSF56420">
    <property type="entry name" value="Peptide deformylase"/>
    <property type="match status" value="1"/>
</dbReference>
<dbReference type="AlphaFoldDB" id="A0A1G2KTD6"/>
<feature type="active site" evidence="5">
    <location>
        <position position="153"/>
    </location>
</feature>
<dbReference type="GO" id="GO:0042586">
    <property type="term" value="F:peptide deformylase activity"/>
    <property type="evidence" value="ECO:0007669"/>
    <property type="project" value="UniProtKB-UniRule"/>
</dbReference>
<dbReference type="STRING" id="1802271.A3C11_00320"/>
<dbReference type="HAMAP" id="MF_00163">
    <property type="entry name" value="Pep_deformylase"/>
    <property type="match status" value="1"/>
</dbReference>
<comment type="caution">
    <text evidence="6">The sequence shown here is derived from an EMBL/GenBank/DDBJ whole genome shotgun (WGS) entry which is preliminary data.</text>
</comment>
<comment type="catalytic activity">
    <reaction evidence="5">
        <text>N-terminal N-formyl-L-methionyl-[peptide] + H2O = N-terminal L-methionyl-[peptide] + formate</text>
        <dbReference type="Rhea" id="RHEA:24420"/>
        <dbReference type="Rhea" id="RHEA-COMP:10639"/>
        <dbReference type="Rhea" id="RHEA-COMP:10640"/>
        <dbReference type="ChEBI" id="CHEBI:15377"/>
        <dbReference type="ChEBI" id="CHEBI:15740"/>
        <dbReference type="ChEBI" id="CHEBI:49298"/>
        <dbReference type="ChEBI" id="CHEBI:64731"/>
        <dbReference type="EC" id="3.5.1.88"/>
    </reaction>
</comment>
<dbReference type="PANTHER" id="PTHR10458:SF22">
    <property type="entry name" value="PEPTIDE DEFORMYLASE"/>
    <property type="match status" value="1"/>
</dbReference>
<dbReference type="Proteomes" id="UP000177362">
    <property type="component" value="Unassembled WGS sequence"/>
</dbReference>
<feature type="binding site" evidence="5">
    <location>
        <position position="156"/>
    </location>
    <ligand>
        <name>Fe cation</name>
        <dbReference type="ChEBI" id="CHEBI:24875"/>
    </ligand>
</feature>
<organism evidence="6 7">
    <name type="scientific">Candidatus Sungbacteria bacterium RIFCSPHIGHO2_02_FULL_49_12</name>
    <dbReference type="NCBI Taxonomy" id="1802271"/>
    <lineage>
        <taxon>Bacteria</taxon>
        <taxon>Candidatus Sungiibacteriota</taxon>
    </lineage>
</organism>
<evidence type="ECO:0000256" key="3">
    <source>
        <dbReference type="ARBA" id="ARBA00022801"/>
    </source>
</evidence>
<feature type="binding site" evidence="5">
    <location>
        <position position="152"/>
    </location>
    <ligand>
        <name>Fe cation</name>
        <dbReference type="ChEBI" id="CHEBI:24875"/>
    </ligand>
</feature>
<dbReference type="NCBIfam" id="NF001159">
    <property type="entry name" value="PRK00150.1-3"/>
    <property type="match status" value="1"/>
</dbReference>
<dbReference type="GO" id="GO:0006412">
    <property type="term" value="P:translation"/>
    <property type="evidence" value="ECO:0007669"/>
    <property type="project" value="UniProtKB-UniRule"/>
</dbReference>
<dbReference type="Pfam" id="PF01327">
    <property type="entry name" value="Pep_deformylase"/>
    <property type="match status" value="1"/>
</dbReference>
<keyword evidence="4 5" id="KW-0648">Protein biosynthesis</keyword>
<evidence type="ECO:0000313" key="7">
    <source>
        <dbReference type="Proteomes" id="UP000177362"/>
    </source>
</evidence>
<comment type="similarity">
    <text evidence="1 5">Belongs to the polypeptide deformylase family.</text>
</comment>
<sequence length="179" mass="19959">MIRTIRTEPDPILRQRSPEVTAGLIQSAEIQSAISDLKETLAASRDGIGIAAPQIGIAKRIFIVSEESKYIDLPQDERPKKEKNDWAKFVYINPVLSRFSRKKIDGAEGCLSVPGTFGIVARHEKISVMAYDEGGRQFSLGASKFFARVLQHELDHLDGILFIDRAKRLIEPPADDSQI</sequence>
<dbReference type="EC" id="3.5.1.88" evidence="5"/>
<dbReference type="Gene3D" id="3.90.45.10">
    <property type="entry name" value="Peptide deformylase"/>
    <property type="match status" value="1"/>
</dbReference>
<evidence type="ECO:0000256" key="2">
    <source>
        <dbReference type="ARBA" id="ARBA00022723"/>
    </source>
</evidence>
<evidence type="ECO:0000256" key="5">
    <source>
        <dbReference type="HAMAP-Rule" id="MF_00163"/>
    </source>
</evidence>
<evidence type="ECO:0000256" key="4">
    <source>
        <dbReference type="ARBA" id="ARBA00022917"/>
    </source>
</evidence>
<name>A0A1G2KTD6_9BACT</name>
<gene>
    <name evidence="5" type="primary">def</name>
    <name evidence="6" type="ORF">A3C11_00320</name>
</gene>
<protein>
    <recommendedName>
        <fullName evidence="5">Peptide deformylase</fullName>
        <shortName evidence="5">PDF</shortName>
        <ecNumber evidence="5">3.5.1.88</ecNumber>
    </recommendedName>
    <alternativeName>
        <fullName evidence="5">Polypeptide deformylase</fullName>
    </alternativeName>
</protein>
<dbReference type="CDD" id="cd00487">
    <property type="entry name" value="Pep_deformylase"/>
    <property type="match status" value="1"/>
</dbReference>
<evidence type="ECO:0000313" key="6">
    <source>
        <dbReference type="EMBL" id="OHA01721.1"/>
    </source>
</evidence>
<dbReference type="FunFam" id="3.90.45.10:FF:000003">
    <property type="entry name" value="Peptide deformylase"/>
    <property type="match status" value="1"/>
</dbReference>
<accession>A0A1G2KTD6</accession>
<dbReference type="EMBL" id="MHQJ01000009">
    <property type="protein sequence ID" value="OHA01721.1"/>
    <property type="molecule type" value="Genomic_DNA"/>
</dbReference>
<dbReference type="PIRSF" id="PIRSF004749">
    <property type="entry name" value="Pep_def"/>
    <property type="match status" value="1"/>
</dbReference>
<proteinExistence type="inferred from homology"/>
<dbReference type="InterPro" id="IPR036821">
    <property type="entry name" value="Peptide_deformylase_sf"/>
</dbReference>
<evidence type="ECO:0000256" key="1">
    <source>
        <dbReference type="ARBA" id="ARBA00010759"/>
    </source>
</evidence>
<dbReference type="PRINTS" id="PR01576">
    <property type="entry name" value="PDEFORMYLASE"/>
</dbReference>
<dbReference type="InterPro" id="IPR023635">
    <property type="entry name" value="Peptide_deformylase"/>
</dbReference>
<reference evidence="6 7" key="1">
    <citation type="journal article" date="2016" name="Nat. Commun.">
        <title>Thousands of microbial genomes shed light on interconnected biogeochemical processes in an aquifer system.</title>
        <authorList>
            <person name="Anantharaman K."/>
            <person name="Brown C.T."/>
            <person name="Hug L.A."/>
            <person name="Sharon I."/>
            <person name="Castelle C.J."/>
            <person name="Probst A.J."/>
            <person name="Thomas B.C."/>
            <person name="Singh A."/>
            <person name="Wilkins M.J."/>
            <person name="Karaoz U."/>
            <person name="Brodie E.L."/>
            <person name="Williams K.H."/>
            <person name="Hubbard S.S."/>
            <person name="Banfield J.F."/>
        </authorList>
    </citation>
    <scope>NUCLEOTIDE SEQUENCE [LARGE SCALE GENOMIC DNA]</scope>
</reference>